<evidence type="ECO:0000313" key="1">
    <source>
        <dbReference type="EMBL" id="ARK31988.1"/>
    </source>
</evidence>
<dbReference type="Proteomes" id="UP000193006">
    <property type="component" value="Chromosome"/>
</dbReference>
<dbReference type="KEGG" id="bkw:BkAM31D_20255"/>
<proteinExistence type="predicted"/>
<dbReference type="PROSITE" id="PS51257">
    <property type="entry name" value="PROKAR_LIPOPROTEIN"/>
    <property type="match status" value="1"/>
</dbReference>
<dbReference type="EMBL" id="CP020814">
    <property type="protein sequence ID" value="ARK31988.1"/>
    <property type="molecule type" value="Genomic_DNA"/>
</dbReference>
<gene>
    <name evidence="1" type="ORF">BkAM31D_20255</name>
</gene>
<organism evidence="1 2">
    <name type="scientific">Halalkalibacter krulwichiae</name>
    <dbReference type="NCBI Taxonomy" id="199441"/>
    <lineage>
        <taxon>Bacteria</taxon>
        <taxon>Bacillati</taxon>
        <taxon>Bacillota</taxon>
        <taxon>Bacilli</taxon>
        <taxon>Bacillales</taxon>
        <taxon>Bacillaceae</taxon>
        <taxon>Halalkalibacter</taxon>
    </lineage>
</organism>
<dbReference type="STRING" id="199441.BkAM31D_20255"/>
<evidence type="ECO:0008006" key="3">
    <source>
        <dbReference type="Google" id="ProtNLM"/>
    </source>
</evidence>
<reference evidence="1 2" key="1">
    <citation type="submission" date="2017-04" db="EMBL/GenBank/DDBJ databases">
        <title>Bacillus krulwichiae AM31D Genome sequencing and assembly.</title>
        <authorList>
            <person name="Krulwich T.A."/>
            <person name="Anastor L."/>
            <person name="Ehrlich R."/>
            <person name="Ehrlich G.D."/>
            <person name="Janto B."/>
        </authorList>
    </citation>
    <scope>NUCLEOTIDE SEQUENCE [LARGE SCALE GENOMIC DNA]</scope>
    <source>
        <strain evidence="1 2">AM31D</strain>
    </source>
</reference>
<accession>A0A1X9MEX3</accession>
<keyword evidence="2" id="KW-1185">Reference proteome</keyword>
<dbReference type="RefSeq" id="WP_066156633.1">
    <property type="nucleotide sequence ID" value="NZ_CP020814.1"/>
</dbReference>
<evidence type="ECO:0000313" key="2">
    <source>
        <dbReference type="Proteomes" id="UP000193006"/>
    </source>
</evidence>
<sequence precursor="true">MKNRLFITTLCIFASILLGCTTTTVKEEAKGVEEAMTEHPFLYYVWQFEQAIENKEPNVEELLEQALTEVQLAMDEFEVLEVTYDEVEQMREWYLEALFLYEDALTTIYIEDGEVDQGLLSAYDEQTIEADKKILQVYTELISLTEELPEGLEEMLDIQ</sequence>
<dbReference type="AlphaFoldDB" id="A0A1X9MEX3"/>
<protein>
    <recommendedName>
        <fullName evidence="3">Lipoprotein</fullName>
    </recommendedName>
</protein>
<name>A0A1X9MEX3_9BACI</name>